<dbReference type="PROSITE" id="PS50002">
    <property type="entry name" value="SH3"/>
    <property type="match status" value="1"/>
</dbReference>
<evidence type="ECO:0000313" key="8">
    <source>
        <dbReference type="Proteomes" id="UP001474421"/>
    </source>
</evidence>
<dbReference type="Gene3D" id="2.30.30.40">
    <property type="entry name" value="SH3 Domains"/>
    <property type="match status" value="1"/>
</dbReference>
<dbReference type="InterPro" id="IPR051725">
    <property type="entry name" value="SAM-SH3_domain_protein"/>
</dbReference>
<organism evidence="7 8">
    <name type="scientific">Crotalus adamanteus</name>
    <name type="common">Eastern diamondback rattlesnake</name>
    <dbReference type="NCBI Taxonomy" id="8729"/>
    <lineage>
        <taxon>Eukaryota</taxon>
        <taxon>Metazoa</taxon>
        <taxon>Chordata</taxon>
        <taxon>Craniata</taxon>
        <taxon>Vertebrata</taxon>
        <taxon>Euteleostomi</taxon>
        <taxon>Lepidosauria</taxon>
        <taxon>Squamata</taxon>
        <taxon>Bifurcata</taxon>
        <taxon>Unidentata</taxon>
        <taxon>Episquamata</taxon>
        <taxon>Toxicofera</taxon>
        <taxon>Serpentes</taxon>
        <taxon>Colubroidea</taxon>
        <taxon>Viperidae</taxon>
        <taxon>Crotalinae</taxon>
        <taxon>Crotalus</taxon>
    </lineage>
</organism>
<dbReference type="Pfam" id="PF00536">
    <property type="entry name" value="SAM_1"/>
    <property type="match status" value="1"/>
</dbReference>
<evidence type="ECO:0000256" key="1">
    <source>
        <dbReference type="ARBA" id="ARBA00022443"/>
    </source>
</evidence>
<keyword evidence="8" id="KW-1185">Reference proteome</keyword>
<dbReference type="FunFam" id="2.30.30.40:FF:000021">
    <property type="entry name" value="Putative sam and sh3 domain-containing protein 1"/>
    <property type="match status" value="1"/>
</dbReference>
<keyword evidence="1 3" id="KW-0728">SH3 domain</keyword>
<evidence type="ECO:0000256" key="2">
    <source>
        <dbReference type="ARBA" id="ARBA00022553"/>
    </source>
</evidence>
<dbReference type="InterPro" id="IPR036028">
    <property type="entry name" value="SH3-like_dom_sf"/>
</dbReference>
<dbReference type="InterPro" id="IPR013761">
    <property type="entry name" value="SAM/pointed_sf"/>
</dbReference>
<feature type="domain" description="SAM" evidence="6">
    <location>
        <begin position="243"/>
        <end position="307"/>
    </location>
</feature>
<protein>
    <submittedName>
        <fullName evidence="7">SAM domain-containing protein SAMSN-1</fullName>
    </submittedName>
</protein>
<dbReference type="GO" id="GO:0050869">
    <property type="term" value="P:negative regulation of B cell activation"/>
    <property type="evidence" value="ECO:0007669"/>
    <property type="project" value="TreeGrafter"/>
</dbReference>
<dbReference type="PANTHER" id="PTHR12301">
    <property type="entry name" value="SAM-DOMAIN, SH3 AND NUCLEAR LOCALIZATION SIGNALS PROTEIN RELATED"/>
    <property type="match status" value="1"/>
</dbReference>
<dbReference type="SUPFAM" id="SSF50044">
    <property type="entry name" value="SH3-domain"/>
    <property type="match status" value="1"/>
</dbReference>
<dbReference type="GO" id="GO:0005737">
    <property type="term" value="C:cytoplasm"/>
    <property type="evidence" value="ECO:0007669"/>
    <property type="project" value="TreeGrafter"/>
</dbReference>
<feature type="region of interest" description="Disordered" evidence="4">
    <location>
        <begin position="1"/>
        <end position="72"/>
    </location>
</feature>
<evidence type="ECO:0000256" key="4">
    <source>
        <dbReference type="SAM" id="MobiDB-lite"/>
    </source>
</evidence>
<keyword evidence="2" id="KW-0597">Phosphoprotein</keyword>
<dbReference type="Gene3D" id="1.10.150.50">
    <property type="entry name" value="Transcription Factor, Ets-1"/>
    <property type="match status" value="1"/>
</dbReference>
<dbReference type="GO" id="GO:0005634">
    <property type="term" value="C:nucleus"/>
    <property type="evidence" value="ECO:0007669"/>
    <property type="project" value="TreeGrafter"/>
</dbReference>
<dbReference type="AlphaFoldDB" id="A0AAW1BJR1"/>
<evidence type="ECO:0000313" key="7">
    <source>
        <dbReference type="EMBL" id="KAK9402193.1"/>
    </source>
</evidence>
<feature type="domain" description="SH3" evidence="5">
    <location>
        <begin position="165"/>
        <end position="226"/>
    </location>
</feature>
<accession>A0AAW1BJR1</accession>
<dbReference type="SMART" id="SM00454">
    <property type="entry name" value="SAM"/>
    <property type="match status" value="1"/>
</dbReference>
<dbReference type="PROSITE" id="PS50105">
    <property type="entry name" value="SAM_DOMAIN"/>
    <property type="match status" value="1"/>
</dbReference>
<evidence type="ECO:0000259" key="6">
    <source>
        <dbReference type="PROSITE" id="PS50105"/>
    </source>
</evidence>
<sequence length="328" mass="36964">MLKRKPSNVSDKEKSQKTKRSSSFGKFDHRRHHSTSKPNDSSELDEVCATCDGTELRQNKPNNGGSIGKKMRAISMTMKKKMGKKYIRVLSEEMNEGAKSFSTSNRDSDPGGEPTTASMKASDSMDSLYSLNSGQSSSSGVTCCSDATSNRDSLKFDEEISYVGPFCGRARVHTDFTPSPYDSDSLKIKKGDIIDIICKTPMGMWTGLLNNKVGNFKFIYVDLITEEESAPRKIKPHKKSKRAKPNSLQEFLEQIHLQDYLSTLLLNGYQTLEDLKDLHEKHLIELNIKDPEDRTRLLLAIENLQDSETLKSNQVENWVEKPGHLWCN</sequence>
<reference evidence="7 8" key="1">
    <citation type="journal article" date="2024" name="Proc. Natl. Acad. Sci. U.S.A.">
        <title>The genetic regulatory architecture and epigenomic basis for age-related changes in rattlesnake venom.</title>
        <authorList>
            <person name="Hogan M.P."/>
            <person name="Holding M.L."/>
            <person name="Nystrom G.S."/>
            <person name="Colston T.J."/>
            <person name="Bartlett D.A."/>
            <person name="Mason A.J."/>
            <person name="Ellsworth S.A."/>
            <person name="Rautsaw R.M."/>
            <person name="Lawrence K.C."/>
            <person name="Strickland J.L."/>
            <person name="He B."/>
            <person name="Fraser P."/>
            <person name="Margres M.J."/>
            <person name="Gilbert D.M."/>
            <person name="Gibbs H.L."/>
            <person name="Parkinson C.L."/>
            <person name="Rokyta D.R."/>
        </authorList>
    </citation>
    <scope>NUCLEOTIDE SEQUENCE [LARGE SCALE GENOMIC DNA]</scope>
    <source>
        <strain evidence="7">DRR0105</strain>
    </source>
</reference>
<dbReference type="Pfam" id="PF12485">
    <property type="entry name" value="SPIDER"/>
    <property type="match status" value="1"/>
</dbReference>
<feature type="region of interest" description="Disordered" evidence="4">
    <location>
        <begin position="97"/>
        <end position="120"/>
    </location>
</feature>
<dbReference type="GO" id="GO:0001784">
    <property type="term" value="F:phosphotyrosine residue binding"/>
    <property type="evidence" value="ECO:0007669"/>
    <property type="project" value="TreeGrafter"/>
</dbReference>
<dbReference type="InterPro" id="IPR021090">
    <property type="entry name" value="SPIDER"/>
</dbReference>
<proteinExistence type="predicted"/>
<evidence type="ECO:0000259" key="5">
    <source>
        <dbReference type="PROSITE" id="PS50002"/>
    </source>
</evidence>
<gene>
    <name evidence="7" type="ORF">NXF25_010549</name>
</gene>
<dbReference type="SMART" id="SM00326">
    <property type="entry name" value="SH3"/>
    <property type="match status" value="1"/>
</dbReference>
<dbReference type="InterPro" id="IPR037623">
    <property type="entry name" value="SAMSN1_SAM"/>
</dbReference>
<dbReference type="InterPro" id="IPR001660">
    <property type="entry name" value="SAM"/>
</dbReference>
<evidence type="ECO:0000256" key="3">
    <source>
        <dbReference type="PROSITE-ProRule" id="PRU00192"/>
    </source>
</evidence>
<dbReference type="CDD" id="cd09561">
    <property type="entry name" value="SAM_SAMSN1"/>
    <property type="match status" value="1"/>
</dbReference>
<dbReference type="EMBL" id="JAOTOJ010000004">
    <property type="protein sequence ID" value="KAK9402193.1"/>
    <property type="molecule type" value="Genomic_DNA"/>
</dbReference>
<comment type="caution">
    <text evidence="7">The sequence shown here is derived from an EMBL/GenBank/DDBJ whole genome shotgun (WGS) entry which is preliminary data.</text>
</comment>
<dbReference type="Proteomes" id="UP001474421">
    <property type="component" value="Unassembled WGS sequence"/>
</dbReference>
<dbReference type="SUPFAM" id="SSF47769">
    <property type="entry name" value="SAM/Pointed domain"/>
    <property type="match status" value="1"/>
</dbReference>
<dbReference type="InterPro" id="IPR001452">
    <property type="entry name" value="SH3_domain"/>
</dbReference>
<dbReference type="PANTHER" id="PTHR12301:SF4">
    <property type="entry name" value="SAM DOMAIN-CONTAINING PROTEIN SAMSN-1"/>
    <property type="match status" value="1"/>
</dbReference>
<name>A0AAW1BJR1_CROAD</name>